<evidence type="ECO:0000313" key="2">
    <source>
        <dbReference type="EnsemblPlants" id="PAC:32927238.CDS.1"/>
    </source>
</evidence>
<organism evidence="1">
    <name type="scientific">Physcomitrium patens</name>
    <name type="common">Spreading-leaved earth moss</name>
    <name type="synonym">Physcomitrella patens</name>
    <dbReference type="NCBI Taxonomy" id="3218"/>
    <lineage>
        <taxon>Eukaryota</taxon>
        <taxon>Viridiplantae</taxon>
        <taxon>Streptophyta</taxon>
        <taxon>Embryophyta</taxon>
        <taxon>Bryophyta</taxon>
        <taxon>Bryophytina</taxon>
        <taxon>Bryopsida</taxon>
        <taxon>Funariidae</taxon>
        <taxon>Funariales</taxon>
        <taxon>Funariaceae</taxon>
        <taxon>Physcomitrium</taxon>
    </lineage>
</organism>
<keyword evidence="3" id="KW-1185">Reference proteome</keyword>
<dbReference type="InParanoid" id="A0A2K1JC51"/>
<evidence type="ECO:0000313" key="3">
    <source>
        <dbReference type="Proteomes" id="UP000006727"/>
    </source>
</evidence>
<dbReference type="AlphaFoldDB" id="A0A2K1JC51"/>
<accession>A0A2K1JC51</accession>
<name>A0A2K1JC51_PHYPA</name>
<reference evidence="1 3" key="1">
    <citation type="journal article" date="2008" name="Science">
        <title>The Physcomitrella genome reveals evolutionary insights into the conquest of land by plants.</title>
        <authorList>
            <person name="Rensing S."/>
            <person name="Lang D."/>
            <person name="Zimmer A."/>
            <person name="Terry A."/>
            <person name="Salamov A."/>
            <person name="Shapiro H."/>
            <person name="Nishiyama T."/>
            <person name="Perroud P.-F."/>
            <person name="Lindquist E."/>
            <person name="Kamisugi Y."/>
            <person name="Tanahashi T."/>
            <person name="Sakakibara K."/>
            <person name="Fujita T."/>
            <person name="Oishi K."/>
            <person name="Shin-I T."/>
            <person name="Kuroki Y."/>
            <person name="Toyoda A."/>
            <person name="Suzuki Y."/>
            <person name="Hashimoto A."/>
            <person name="Yamaguchi K."/>
            <person name="Sugano A."/>
            <person name="Kohara Y."/>
            <person name="Fujiyama A."/>
            <person name="Anterola A."/>
            <person name="Aoki S."/>
            <person name="Ashton N."/>
            <person name="Barbazuk W.B."/>
            <person name="Barker E."/>
            <person name="Bennetzen J."/>
            <person name="Bezanilla M."/>
            <person name="Blankenship R."/>
            <person name="Cho S.H."/>
            <person name="Dutcher S."/>
            <person name="Estelle M."/>
            <person name="Fawcett J.A."/>
            <person name="Gundlach H."/>
            <person name="Hanada K."/>
            <person name="Heyl A."/>
            <person name="Hicks K.A."/>
            <person name="Hugh J."/>
            <person name="Lohr M."/>
            <person name="Mayer K."/>
            <person name="Melkozernov A."/>
            <person name="Murata T."/>
            <person name="Nelson D."/>
            <person name="Pils B."/>
            <person name="Prigge M."/>
            <person name="Reiss B."/>
            <person name="Renner T."/>
            <person name="Rombauts S."/>
            <person name="Rushton P."/>
            <person name="Sanderfoot A."/>
            <person name="Schween G."/>
            <person name="Shiu S.-H."/>
            <person name="Stueber K."/>
            <person name="Theodoulou F.L."/>
            <person name="Tu H."/>
            <person name="Van de Peer Y."/>
            <person name="Verrier P.J."/>
            <person name="Waters E."/>
            <person name="Wood A."/>
            <person name="Yang L."/>
            <person name="Cove D."/>
            <person name="Cuming A."/>
            <person name="Hasebe M."/>
            <person name="Lucas S."/>
            <person name="Mishler D.B."/>
            <person name="Reski R."/>
            <person name="Grigoriev I."/>
            <person name="Quatrano R.S."/>
            <person name="Boore J.L."/>
        </authorList>
    </citation>
    <scope>NUCLEOTIDE SEQUENCE [LARGE SCALE GENOMIC DNA]</scope>
    <source>
        <strain evidence="2 3">cv. Gransden 2004</strain>
    </source>
</reference>
<dbReference type="Proteomes" id="UP000006727">
    <property type="component" value="Chromosome 15"/>
</dbReference>
<evidence type="ECO:0000313" key="1">
    <source>
        <dbReference type="EMBL" id="PNR39110.1"/>
    </source>
</evidence>
<reference evidence="1 3" key="2">
    <citation type="journal article" date="2018" name="Plant J.">
        <title>The Physcomitrella patens chromosome-scale assembly reveals moss genome structure and evolution.</title>
        <authorList>
            <person name="Lang D."/>
            <person name="Ullrich K.K."/>
            <person name="Murat F."/>
            <person name="Fuchs J."/>
            <person name="Jenkins J."/>
            <person name="Haas F.B."/>
            <person name="Piednoel M."/>
            <person name="Gundlach H."/>
            <person name="Van Bel M."/>
            <person name="Meyberg R."/>
            <person name="Vives C."/>
            <person name="Morata J."/>
            <person name="Symeonidi A."/>
            <person name="Hiss M."/>
            <person name="Muchero W."/>
            <person name="Kamisugi Y."/>
            <person name="Saleh O."/>
            <person name="Blanc G."/>
            <person name="Decker E.L."/>
            <person name="van Gessel N."/>
            <person name="Grimwood J."/>
            <person name="Hayes R.D."/>
            <person name="Graham S.W."/>
            <person name="Gunter L.E."/>
            <person name="McDaniel S.F."/>
            <person name="Hoernstein S.N.W."/>
            <person name="Larsson A."/>
            <person name="Li F.W."/>
            <person name="Perroud P.F."/>
            <person name="Phillips J."/>
            <person name="Ranjan P."/>
            <person name="Rokshar D.S."/>
            <person name="Rothfels C.J."/>
            <person name="Schneider L."/>
            <person name="Shu S."/>
            <person name="Stevenson D.W."/>
            <person name="Thummler F."/>
            <person name="Tillich M."/>
            <person name="Villarreal Aguilar J.C."/>
            <person name="Widiez T."/>
            <person name="Wong G.K."/>
            <person name="Wymore A."/>
            <person name="Zhang Y."/>
            <person name="Zimmer A.D."/>
            <person name="Quatrano R.S."/>
            <person name="Mayer K.F.X."/>
            <person name="Goodstein D."/>
            <person name="Casacuberta J.M."/>
            <person name="Vandepoele K."/>
            <person name="Reski R."/>
            <person name="Cuming A.C."/>
            <person name="Tuskan G.A."/>
            <person name="Maumus F."/>
            <person name="Salse J."/>
            <person name="Schmutz J."/>
            <person name="Rensing S.A."/>
        </authorList>
    </citation>
    <scope>NUCLEOTIDE SEQUENCE [LARGE SCALE GENOMIC DNA]</scope>
    <source>
        <strain evidence="2 3">cv. Gransden 2004</strain>
    </source>
</reference>
<gene>
    <name evidence="1" type="ORF">PHYPA_019388</name>
</gene>
<dbReference type="EnsemblPlants" id="Pp3c15_5979V3.1">
    <property type="protein sequence ID" value="PAC:32927238.CDS.1"/>
    <property type="gene ID" value="Pp3c15_5979"/>
</dbReference>
<reference evidence="2" key="3">
    <citation type="submission" date="2020-12" db="UniProtKB">
        <authorList>
            <consortium name="EnsemblPlants"/>
        </authorList>
    </citation>
    <scope>IDENTIFICATION</scope>
</reference>
<protein>
    <submittedName>
        <fullName evidence="1 2">Uncharacterized protein</fullName>
    </submittedName>
</protein>
<dbReference type="EMBL" id="ABEU02000015">
    <property type="protein sequence ID" value="PNR39110.1"/>
    <property type="molecule type" value="Genomic_DNA"/>
</dbReference>
<dbReference type="Gramene" id="Pp3c15_5979V3.1">
    <property type="protein sequence ID" value="PAC:32927238.CDS.1"/>
    <property type="gene ID" value="Pp3c15_5979"/>
</dbReference>
<sequence>MALTRGCRGPLCGAPQYLHAQPPTRAASSTPIPALSCVRIHSISSPRCCPSVMSASTCIQFVLVHAHTQLHTTTMNSMTHRTETTFTWTNMDRSGVAVSQFLDAYSSHGACKEDQSINEKIASHWF</sequence>
<proteinExistence type="predicted"/>